<keyword evidence="1" id="KW-0805">Transcription regulation</keyword>
<dbReference type="OrthoDB" id="8334882at2"/>
<dbReference type="Gene3D" id="1.10.10.60">
    <property type="entry name" value="Homeodomain-like"/>
    <property type="match status" value="2"/>
</dbReference>
<evidence type="ECO:0000256" key="3">
    <source>
        <dbReference type="ARBA" id="ARBA00023163"/>
    </source>
</evidence>
<dbReference type="SUPFAM" id="SSF46689">
    <property type="entry name" value="Homeodomain-like"/>
    <property type="match status" value="2"/>
</dbReference>
<organism evidence="5 6">
    <name type="scientific">Bradyrhizobium niftali</name>
    <dbReference type="NCBI Taxonomy" id="2560055"/>
    <lineage>
        <taxon>Bacteria</taxon>
        <taxon>Pseudomonadati</taxon>
        <taxon>Pseudomonadota</taxon>
        <taxon>Alphaproteobacteria</taxon>
        <taxon>Hyphomicrobiales</taxon>
        <taxon>Nitrobacteraceae</taxon>
        <taxon>Bradyrhizobium</taxon>
    </lineage>
</organism>
<dbReference type="AlphaFoldDB" id="A0A4Y9LAG2"/>
<sequence length="296" mass="33695">MSKFIAVEELPQYAPGELKLDSSAVGRPDFRMRVFRYAPSDIWVPPTEDFLIVVYRQGATAMNRRVTGAWKQERVSRGITTLLTRAEPSHWRWANDIEVSHFYISPAYMMKTASEAFDRDVGAIELHDLLGIDDPVLSWINEQMAHEVAAGGPGGRLCYDALSLQASIHIIRKYAAVKFKMPSAQGHFRPAHARLIEDYIQQNISRNITLDELAAICNCTPIQFARKFHAHYGIRPHAFVQKQKVEQACRHLRRDNLALKEIALLSGFADQSHLNRVFRRYRNCTPAEYRKGASGT</sequence>
<dbReference type="InterPro" id="IPR050204">
    <property type="entry name" value="AraC_XylS_family_regulators"/>
</dbReference>
<dbReference type="GO" id="GO:0043565">
    <property type="term" value="F:sequence-specific DNA binding"/>
    <property type="evidence" value="ECO:0007669"/>
    <property type="project" value="InterPro"/>
</dbReference>
<dbReference type="PROSITE" id="PS01124">
    <property type="entry name" value="HTH_ARAC_FAMILY_2"/>
    <property type="match status" value="1"/>
</dbReference>
<name>A0A4Y9LAG2_9BRAD</name>
<comment type="caution">
    <text evidence="5">The sequence shown here is derived from an EMBL/GenBank/DDBJ whole genome shotgun (WGS) entry which is preliminary data.</text>
</comment>
<dbReference type="EMBL" id="SPQT01000039">
    <property type="protein sequence ID" value="TFV38963.1"/>
    <property type="molecule type" value="Genomic_DNA"/>
</dbReference>
<dbReference type="SMART" id="SM00342">
    <property type="entry name" value="HTH_ARAC"/>
    <property type="match status" value="1"/>
</dbReference>
<gene>
    <name evidence="5" type="ORF">E4K65_41385</name>
</gene>
<evidence type="ECO:0000256" key="1">
    <source>
        <dbReference type="ARBA" id="ARBA00023015"/>
    </source>
</evidence>
<keyword evidence="2" id="KW-0238">DNA-binding</keyword>
<keyword evidence="3" id="KW-0804">Transcription</keyword>
<dbReference type="InterPro" id="IPR009057">
    <property type="entry name" value="Homeodomain-like_sf"/>
</dbReference>
<dbReference type="InterPro" id="IPR018060">
    <property type="entry name" value="HTH_AraC"/>
</dbReference>
<evidence type="ECO:0000256" key="2">
    <source>
        <dbReference type="ARBA" id="ARBA00023125"/>
    </source>
</evidence>
<feature type="domain" description="HTH araC/xylS-type" evidence="4">
    <location>
        <begin position="194"/>
        <end position="292"/>
    </location>
</feature>
<dbReference type="Pfam" id="PF12833">
    <property type="entry name" value="HTH_18"/>
    <property type="match status" value="1"/>
</dbReference>
<dbReference type="Proteomes" id="UP000297966">
    <property type="component" value="Unassembled WGS sequence"/>
</dbReference>
<protein>
    <submittedName>
        <fullName evidence="5">AraC family transcriptional regulator</fullName>
    </submittedName>
</protein>
<dbReference type="InterPro" id="IPR018062">
    <property type="entry name" value="HTH_AraC-typ_CS"/>
</dbReference>
<dbReference type="GO" id="GO:0003700">
    <property type="term" value="F:DNA-binding transcription factor activity"/>
    <property type="evidence" value="ECO:0007669"/>
    <property type="project" value="InterPro"/>
</dbReference>
<evidence type="ECO:0000313" key="5">
    <source>
        <dbReference type="EMBL" id="TFV38963.1"/>
    </source>
</evidence>
<reference evidence="5 6" key="1">
    <citation type="submission" date="2019-03" db="EMBL/GenBank/DDBJ databases">
        <title>Bradyrhizobium diversity isolated from nodules of Chamaecrista fasciculata.</title>
        <authorList>
            <person name="Klepa M.S."/>
            <person name="Urquiaga M.O."/>
            <person name="Hungria M."/>
            <person name="Delamuta J.R."/>
        </authorList>
    </citation>
    <scope>NUCLEOTIDE SEQUENCE [LARGE SCALE GENOMIC DNA]</scope>
    <source>
        <strain evidence="5 6">CNPSo 3448</strain>
    </source>
</reference>
<evidence type="ECO:0000313" key="6">
    <source>
        <dbReference type="Proteomes" id="UP000297966"/>
    </source>
</evidence>
<dbReference type="PANTHER" id="PTHR46796">
    <property type="entry name" value="HTH-TYPE TRANSCRIPTIONAL ACTIVATOR RHAS-RELATED"/>
    <property type="match status" value="1"/>
</dbReference>
<dbReference type="PANTHER" id="PTHR46796:SF6">
    <property type="entry name" value="ARAC SUBFAMILY"/>
    <property type="match status" value="1"/>
</dbReference>
<dbReference type="RefSeq" id="WP_135178998.1">
    <property type="nucleotide sequence ID" value="NZ_SPQT01000039.1"/>
</dbReference>
<proteinExistence type="predicted"/>
<keyword evidence="6" id="KW-1185">Reference proteome</keyword>
<evidence type="ECO:0000259" key="4">
    <source>
        <dbReference type="PROSITE" id="PS01124"/>
    </source>
</evidence>
<dbReference type="PROSITE" id="PS00041">
    <property type="entry name" value="HTH_ARAC_FAMILY_1"/>
    <property type="match status" value="1"/>
</dbReference>
<accession>A0A4Y9LAG2</accession>